<accession>A0A1Y2A0S5</accession>
<dbReference type="AlphaFoldDB" id="A0A1Y2A0S5"/>
<evidence type="ECO:0000256" key="1">
    <source>
        <dbReference type="SAM" id="MobiDB-lite"/>
    </source>
</evidence>
<sequence length="398" mass="43262">MGVDATQKLHWTQRVALIRHNLHAAGRTGDYSFFKTLQAHALIDGTNHVAILHSILNDDADSVLSTLDNLNAGIAYVHKDAFKAVYDSVKCTMYQPDNSPSNRLSLLRVDISQQRDMADHAIDKTTNSAINVIEAQSANTQDAVANAWITGVTIIADAVSVCLDQMEQVEAHMDDLIRLEYSWGSIQNSVDTAIAALRGIFNLMAPPNAGARPGPGDSQDFPGTNVELHNPRRRQSSIASGLSLFKRAFSHTNMAPSHTPKHSRTDAPPVLEANPRGFRLSMSASCPTKMPAFPGYQATQLATIPPTPAAYEASVADAMTPFKAKTDYFTFSVDRESEEADNDRGPAQDFMQIESLDPLYTPAMDDAAKMQAPLTLRRLSEVFGVTSVAPITTYTATS</sequence>
<keyword evidence="3" id="KW-1185">Reference proteome</keyword>
<evidence type="ECO:0000313" key="2">
    <source>
        <dbReference type="EMBL" id="ORY16010.1"/>
    </source>
</evidence>
<organism evidence="2 3">
    <name type="scientific">Clohesyomyces aquaticus</name>
    <dbReference type="NCBI Taxonomy" id="1231657"/>
    <lineage>
        <taxon>Eukaryota</taxon>
        <taxon>Fungi</taxon>
        <taxon>Dikarya</taxon>
        <taxon>Ascomycota</taxon>
        <taxon>Pezizomycotina</taxon>
        <taxon>Dothideomycetes</taxon>
        <taxon>Pleosporomycetidae</taxon>
        <taxon>Pleosporales</taxon>
        <taxon>Lindgomycetaceae</taxon>
        <taxon>Clohesyomyces</taxon>
    </lineage>
</organism>
<feature type="region of interest" description="Disordered" evidence="1">
    <location>
        <begin position="208"/>
        <end position="235"/>
    </location>
</feature>
<dbReference type="STRING" id="1231657.A0A1Y2A0S5"/>
<name>A0A1Y2A0S5_9PLEO</name>
<dbReference type="Proteomes" id="UP000193144">
    <property type="component" value="Unassembled WGS sequence"/>
</dbReference>
<gene>
    <name evidence="2" type="ORF">BCR34DRAFT_622591</name>
</gene>
<protein>
    <submittedName>
        <fullName evidence="2">Uncharacterized protein</fullName>
    </submittedName>
</protein>
<dbReference type="OrthoDB" id="5342588at2759"/>
<dbReference type="EMBL" id="MCFA01000021">
    <property type="protein sequence ID" value="ORY16010.1"/>
    <property type="molecule type" value="Genomic_DNA"/>
</dbReference>
<proteinExistence type="predicted"/>
<comment type="caution">
    <text evidence="2">The sequence shown here is derived from an EMBL/GenBank/DDBJ whole genome shotgun (WGS) entry which is preliminary data.</text>
</comment>
<reference evidence="2 3" key="1">
    <citation type="submission" date="2016-07" db="EMBL/GenBank/DDBJ databases">
        <title>Pervasive Adenine N6-methylation of Active Genes in Fungi.</title>
        <authorList>
            <consortium name="DOE Joint Genome Institute"/>
            <person name="Mondo S.J."/>
            <person name="Dannebaum R.O."/>
            <person name="Kuo R.C."/>
            <person name="Labutti K."/>
            <person name="Haridas S."/>
            <person name="Kuo A."/>
            <person name="Salamov A."/>
            <person name="Ahrendt S.R."/>
            <person name="Lipzen A."/>
            <person name="Sullivan W."/>
            <person name="Andreopoulos W.B."/>
            <person name="Clum A."/>
            <person name="Lindquist E."/>
            <person name="Daum C."/>
            <person name="Ramamoorthy G.K."/>
            <person name="Gryganskyi A."/>
            <person name="Culley D."/>
            <person name="Magnuson J.K."/>
            <person name="James T.Y."/>
            <person name="O'Malley M.A."/>
            <person name="Stajich J.E."/>
            <person name="Spatafora J.W."/>
            <person name="Visel A."/>
            <person name="Grigoriev I.V."/>
        </authorList>
    </citation>
    <scope>NUCLEOTIDE SEQUENCE [LARGE SCALE GENOMIC DNA]</scope>
    <source>
        <strain evidence="2 3">CBS 115471</strain>
    </source>
</reference>
<evidence type="ECO:0000313" key="3">
    <source>
        <dbReference type="Proteomes" id="UP000193144"/>
    </source>
</evidence>